<dbReference type="Pfam" id="PF00294">
    <property type="entry name" value="PfkB"/>
    <property type="match status" value="1"/>
</dbReference>
<keyword evidence="3 5" id="KW-0418">Kinase</keyword>
<dbReference type="Gene3D" id="3.40.1190.20">
    <property type="match status" value="1"/>
</dbReference>
<dbReference type="InterPro" id="IPR052700">
    <property type="entry name" value="Carb_kinase_PfkB-like"/>
</dbReference>
<protein>
    <submittedName>
        <fullName evidence="5">Sugar kinase</fullName>
    </submittedName>
</protein>
<dbReference type="GO" id="GO:0016301">
    <property type="term" value="F:kinase activity"/>
    <property type="evidence" value="ECO:0007669"/>
    <property type="project" value="UniProtKB-KW"/>
</dbReference>
<comment type="similarity">
    <text evidence="1">Belongs to the carbohydrate kinase PfkB family.</text>
</comment>
<evidence type="ECO:0000313" key="6">
    <source>
        <dbReference type="Proteomes" id="UP001595998"/>
    </source>
</evidence>
<dbReference type="PANTHER" id="PTHR43320:SF2">
    <property type="entry name" value="2-DEHYDRO-3-DEOXYGLUCONOKINASE_2-DEHYDRO-3-DEOXYGALACTONOKINASE"/>
    <property type="match status" value="1"/>
</dbReference>
<name>A0ABV8XQT4_9DEIO</name>
<evidence type="ECO:0000259" key="4">
    <source>
        <dbReference type="Pfam" id="PF00294"/>
    </source>
</evidence>
<proteinExistence type="inferred from homology"/>
<evidence type="ECO:0000256" key="2">
    <source>
        <dbReference type="ARBA" id="ARBA00022679"/>
    </source>
</evidence>
<keyword evidence="6" id="KW-1185">Reference proteome</keyword>
<dbReference type="RefSeq" id="WP_380040099.1">
    <property type="nucleotide sequence ID" value="NZ_JBHSEH010000016.1"/>
</dbReference>
<dbReference type="InterPro" id="IPR011611">
    <property type="entry name" value="PfkB_dom"/>
</dbReference>
<dbReference type="EMBL" id="JBHSEH010000016">
    <property type="protein sequence ID" value="MFC4427023.1"/>
    <property type="molecule type" value="Genomic_DNA"/>
</dbReference>
<gene>
    <name evidence="5" type="ORF">ACFOZ9_12465</name>
</gene>
<dbReference type="SUPFAM" id="SSF53613">
    <property type="entry name" value="Ribokinase-like"/>
    <property type="match status" value="1"/>
</dbReference>
<comment type="caution">
    <text evidence="5">The sequence shown here is derived from an EMBL/GenBank/DDBJ whole genome shotgun (WGS) entry which is preliminary data.</text>
</comment>
<evidence type="ECO:0000256" key="3">
    <source>
        <dbReference type="ARBA" id="ARBA00022777"/>
    </source>
</evidence>
<dbReference type="PANTHER" id="PTHR43320">
    <property type="entry name" value="SUGAR KINASE"/>
    <property type="match status" value="1"/>
</dbReference>
<accession>A0ABV8XQT4</accession>
<keyword evidence="2" id="KW-0808">Transferase</keyword>
<sequence>MTPGRPDSVLTFGEALLKLALPTAQRLEHLTALRAECAGSELNVAAALCSLGRPAAWTSALPEGPLGDWARAHVQSLGVTDLSLKRPGRLGTFFLEDHHPPRPSRAVYDRQGTAFQALTVGDLEPAWLADRAAVHVSGISLALGPGPQALAMALMQAARTRQVPVSFDVNHRRLLLPDAAASGTYGPAVRQADLIFAAQRDLPLLGGVAGVQALNPSALLVVTRGAQGSEAYPPGGEAIRQAAFPTAGPGRVGRGDAFAGGFLHAWLGGAPPAEALELAAACAALKTTLPGDQLSATTADLQAVLAGHDNGEPRR</sequence>
<evidence type="ECO:0000313" key="5">
    <source>
        <dbReference type="EMBL" id="MFC4427023.1"/>
    </source>
</evidence>
<dbReference type="Proteomes" id="UP001595998">
    <property type="component" value="Unassembled WGS sequence"/>
</dbReference>
<evidence type="ECO:0000256" key="1">
    <source>
        <dbReference type="ARBA" id="ARBA00010688"/>
    </source>
</evidence>
<reference evidence="6" key="1">
    <citation type="journal article" date="2019" name="Int. J. Syst. Evol. Microbiol.">
        <title>The Global Catalogue of Microorganisms (GCM) 10K type strain sequencing project: providing services to taxonomists for standard genome sequencing and annotation.</title>
        <authorList>
            <consortium name="The Broad Institute Genomics Platform"/>
            <consortium name="The Broad Institute Genome Sequencing Center for Infectious Disease"/>
            <person name="Wu L."/>
            <person name="Ma J."/>
        </authorList>
    </citation>
    <scope>NUCLEOTIDE SEQUENCE [LARGE SCALE GENOMIC DNA]</scope>
    <source>
        <strain evidence="6">CCUG 56029</strain>
    </source>
</reference>
<organism evidence="5 6">
    <name type="scientific">Deinococcus navajonensis</name>
    <dbReference type="NCBI Taxonomy" id="309884"/>
    <lineage>
        <taxon>Bacteria</taxon>
        <taxon>Thermotogati</taxon>
        <taxon>Deinococcota</taxon>
        <taxon>Deinococci</taxon>
        <taxon>Deinococcales</taxon>
        <taxon>Deinococcaceae</taxon>
        <taxon>Deinococcus</taxon>
    </lineage>
</organism>
<dbReference type="CDD" id="cd01166">
    <property type="entry name" value="KdgK"/>
    <property type="match status" value="1"/>
</dbReference>
<dbReference type="InterPro" id="IPR029056">
    <property type="entry name" value="Ribokinase-like"/>
</dbReference>
<feature type="domain" description="Carbohydrate kinase PfkB" evidence="4">
    <location>
        <begin position="8"/>
        <end position="297"/>
    </location>
</feature>